<evidence type="ECO:0000313" key="1">
    <source>
        <dbReference type="EMBL" id="KKL55287.1"/>
    </source>
</evidence>
<protein>
    <recommendedName>
        <fullName evidence="2">Gfo/Idh/MocA-like oxidoreductase C-terminal domain-containing protein</fullName>
    </recommendedName>
</protein>
<comment type="caution">
    <text evidence="1">The sequence shown here is derived from an EMBL/GenBank/DDBJ whole genome shotgun (WGS) entry which is preliminary data.</text>
</comment>
<feature type="non-terminal residue" evidence="1">
    <location>
        <position position="1"/>
    </location>
</feature>
<gene>
    <name evidence="1" type="ORF">LCGC14_2256900</name>
</gene>
<evidence type="ECO:0008006" key="2">
    <source>
        <dbReference type="Google" id="ProtNLM"/>
    </source>
</evidence>
<sequence length="75" mass="8467">KREDIWVTGQVEDADRWVTDTERNEMFMVAAKEFLAMIEGKVEPSCTIVDGTNVMRLLGLARISHNSGKMVDVPK</sequence>
<dbReference type="Gene3D" id="3.30.360.10">
    <property type="entry name" value="Dihydrodipicolinate Reductase, domain 2"/>
    <property type="match status" value="1"/>
</dbReference>
<accession>A0A0F9FVZ1</accession>
<proteinExistence type="predicted"/>
<name>A0A0F9FVZ1_9ZZZZ</name>
<dbReference type="AlphaFoldDB" id="A0A0F9FVZ1"/>
<dbReference type="EMBL" id="LAZR01030891">
    <property type="protein sequence ID" value="KKL55287.1"/>
    <property type="molecule type" value="Genomic_DNA"/>
</dbReference>
<organism evidence="1">
    <name type="scientific">marine sediment metagenome</name>
    <dbReference type="NCBI Taxonomy" id="412755"/>
    <lineage>
        <taxon>unclassified sequences</taxon>
        <taxon>metagenomes</taxon>
        <taxon>ecological metagenomes</taxon>
    </lineage>
</organism>
<reference evidence="1" key="1">
    <citation type="journal article" date="2015" name="Nature">
        <title>Complex archaea that bridge the gap between prokaryotes and eukaryotes.</title>
        <authorList>
            <person name="Spang A."/>
            <person name="Saw J.H."/>
            <person name="Jorgensen S.L."/>
            <person name="Zaremba-Niedzwiedzka K."/>
            <person name="Martijn J."/>
            <person name="Lind A.E."/>
            <person name="van Eijk R."/>
            <person name="Schleper C."/>
            <person name="Guy L."/>
            <person name="Ettema T.J."/>
        </authorList>
    </citation>
    <scope>NUCLEOTIDE SEQUENCE</scope>
</reference>